<dbReference type="InterPro" id="IPR039630">
    <property type="entry name" value="FAM149"/>
</dbReference>
<keyword evidence="3" id="KW-1185">Reference proteome</keyword>
<gene>
    <name evidence="2" type="ORF">PV328_007262</name>
</gene>
<reference evidence="2" key="1">
    <citation type="journal article" date="2023" name="bioRxiv">
        <title>Scaffold-level genome assemblies of two parasitoid biocontrol wasps reveal the parthenogenesis mechanism and an associated novel virus.</title>
        <authorList>
            <person name="Inwood S."/>
            <person name="Skelly J."/>
            <person name="Guhlin J."/>
            <person name="Harrop T."/>
            <person name="Goldson S."/>
            <person name="Dearden P."/>
        </authorList>
    </citation>
    <scope>NUCLEOTIDE SEQUENCE</scope>
    <source>
        <strain evidence="2">Irish</strain>
        <tissue evidence="2">Whole body</tissue>
    </source>
</reference>
<dbReference type="AlphaFoldDB" id="A0AA39FR41"/>
<dbReference type="PANTHER" id="PTHR31997:SF1">
    <property type="entry name" value="AGAP003710-PA"/>
    <property type="match status" value="1"/>
</dbReference>
<accession>A0AA39FR41</accession>
<name>A0AA39FR41_9HYME</name>
<evidence type="ECO:0000313" key="3">
    <source>
        <dbReference type="Proteomes" id="UP001168990"/>
    </source>
</evidence>
<dbReference type="Proteomes" id="UP001168990">
    <property type="component" value="Unassembled WGS sequence"/>
</dbReference>
<organism evidence="2 3">
    <name type="scientific">Microctonus aethiopoides</name>
    <dbReference type="NCBI Taxonomy" id="144406"/>
    <lineage>
        <taxon>Eukaryota</taxon>
        <taxon>Metazoa</taxon>
        <taxon>Ecdysozoa</taxon>
        <taxon>Arthropoda</taxon>
        <taxon>Hexapoda</taxon>
        <taxon>Insecta</taxon>
        <taxon>Pterygota</taxon>
        <taxon>Neoptera</taxon>
        <taxon>Endopterygota</taxon>
        <taxon>Hymenoptera</taxon>
        <taxon>Apocrita</taxon>
        <taxon>Ichneumonoidea</taxon>
        <taxon>Braconidae</taxon>
        <taxon>Euphorinae</taxon>
        <taxon>Microctonus</taxon>
    </lineage>
</organism>
<dbReference type="PANTHER" id="PTHR31997">
    <property type="entry name" value="AGAP003710-PA"/>
    <property type="match status" value="1"/>
</dbReference>
<reference evidence="2" key="2">
    <citation type="submission" date="2023-03" db="EMBL/GenBank/DDBJ databases">
        <authorList>
            <person name="Inwood S.N."/>
            <person name="Skelly J.G."/>
            <person name="Guhlin J."/>
            <person name="Harrop T.W.R."/>
            <person name="Goldson S.G."/>
            <person name="Dearden P.K."/>
        </authorList>
    </citation>
    <scope>NUCLEOTIDE SEQUENCE</scope>
    <source>
        <strain evidence="2">Irish</strain>
        <tissue evidence="2">Whole body</tissue>
    </source>
</reference>
<feature type="compositionally biased region" description="Basic and acidic residues" evidence="1">
    <location>
        <begin position="27"/>
        <end position="43"/>
    </location>
</feature>
<evidence type="ECO:0000313" key="2">
    <source>
        <dbReference type="EMBL" id="KAK0174153.1"/>
    </source>
</evidence>
<sequence>MYKRKQKVTLSKGKLISLSSTMAIRHRNNEIVEKNNLSDDRGPRKNKKNPWPTNETGSTSPSWDGNSRATSSSWPEDIEEAATRKVLNLWCAIERTLYKEDEQVPLGNIMDECIQWRTQIPHFRVVGTKKNLEIEENDSEGGWSGEYKSHCSTDIRHIDHDNERNNSQQTTCGDNAEYEKQIIEKKEEVINRILEFICAELEKKMDIVDDNNDDEIESSCRNLDQVLTITPAPTYSGRRNFKSKKIIKSNSRMSSANKPESFQVTERRINIIASNKSRKNAKNAVDIDSTIDINNDDDDSETDESLQHVRNKPGTIFNEKIVVSPVPYAVTTRESFCTLKTTPIGYAGHLLELSTSHELNRNMNSASKLNSAHRISHLRVPQRHSAWQSSIYPMQGWTKNVRLTPIDPSRLPSSKKRSSTVSSSIPQRNRNSLSPISRPTLQTTTAPTITSDAIINDGDFLKVHGKQIVTYSVKPNLLKTGLNQRPSIKKKKTISKSDR</sequence>
<comment type="caution">
    <text evidence="2">The sequence shown here is derived from an EMBL/GenBank/DDBJ whole genome shotgun (WGS) entry which is preliminary data.</text>
</comment>
<feature type="compositionally biased region" description="Polar residues" evidence="1">
    <location>
        <begin position="425"/>
        <end position="439"/>
    </location>
</feature>
<proteinExistence type="predicted"/>
<feature type="compositionally biased region" description="Polar residues" evidence="1">
    <location>
        <begin position="51"/>
        <end position="74"/>
    </location>
</feature>
<evidence type="ECO:0000256" key="1">
    <source>
        <dbReference type="SAM" id="MobiDB-lite"/>
    </source>
</evidence>
<feature type="region of interest" description="Disordered" evidence="1">
    <location>
        <begin position="27"/>
        <end position="76"/>
    </location>
</feature>
<protein>
    <recommendedName>
        <fullName evidence="4">DUF3719 domain-containing protein</fullName>
    </recommendedName>
</protein>
<feature type="region of interest" description="Disordered" evidence="1">
    <location>
        <begin position="403"/>
        <end position="445"/>
    </location>
</feature>
<evidence type="ECO:0008006" key="4">
    <source>
        <dbReference type="Google" id="ProtNLM"/>
    </source>
</evidence>
<dbReference type="EMBL" id="JAQQBS010000002">
    <property type="protein sequence ID" value="KAK0174153.1"/>
    <property type="molecule type" value="Genomic_DNA"/>
</dbReference>